<dbReference type="Proteomes" id="UP000886595">
    <property type="component" value="Unassembled WGS sequence"/>
</dbReference>
<dbReference type="Gene3D" id="2.60.120.10">
    <property type="entry name" value="Jelly Rolls"/>
    <property type="match status" value="1"/>
</dbReference>
<dbReference type="AlphaFoldDB" id="A0A8X7VHK0"/>
<dbReference type="PANTHER" id="PTHR45651:SF114">
    <property type="entry name" value="CYCLIC NUCLEOTIDE-GATED ION CHANNEL 16-RELATED"/>
    <property type="match status" value="1"/>
</dbReference>
<keyword evidence="1" id="KW-0813">Transport</keyword>
<dbReference type="GO" id="GO:0016020">
    <property type="term" value="C:membrane"/>
    <property type="evidence" value="ECO:0007669"/>
    <property type="project" value="UniProtKB-SubCell"/>
</dbReference>
<protein>
    <submittedName>
        <fullName evidence="2">Uncharacterized protein</fullName>
    </submittedName>
</protein>
<name>A0A8X7VHK0_BRACI</name>
<evidence type="ECO:0000256" key="1">
    <source>
        <dbReference type="ARBA" id="ARBA00023303"/>
    </source>
</evidence>
<dbReference type="GO" id="GO:0030552">
    <property type="term" value="F:cAMP binding"/>
    <property type="evidence" value="ECO:0007669"/>
    <property type="project" value="UniProtKB-KW"/>
</dbReference>
<proteinExistence type="predicted"/>
<keyword evidence="1" id="KW-0407">Ion channel</keyword>
<dbReference type="GO" id="GO:0034220">
    <property type="term" value="P:monoatomic ion transmembrane transport"/>
    <property type="evidence" value="ECO:0007669"/>
    <property type="project" value="UniProtKB-KW"/>
</dbReference>
<reference evidence="2 3" key="1">
    <citation type="submission" date="2020-02" db="EMBL/GenBank/DDBJ databases">
        <authorList>
            <person name="Ma Q."/>
            <person name="Huang Y."/>
            <person name="Song X."/>
            <person name="Pei D."/>
        </authorList>
    </citation>
    <scope>NUCLEOTIDE SEQUENCE [LARGE SCALE GENOMIC DNA]</scope>
    <source>
        <strain evidence="2">Sxm20200214</strain>
        <tissue evidence="2">Leaf</tissue>
    </source>
</reference>
<sequence>MESSTTDGGRSGFFNSVTLRSRDFYDEELLTLALVPNVNLNPMSSTRTAKTLFEVDAFTLRAEDLKFVANQFRCLYSKKL</sequence>
<gene>
    <name evidence="2" type="ORF">Bca52824_022899</name>
</gene>
<evidence type="ECO:0000313" key="3">
    <source>
        <dbReference type="Proteomes" id="UP000886595"/>
    </source>
</evidence>
<comment type="caution">
    <text evidence="2">The sequence shown here is derived from an EMBL/GenBank/DDBJ whole genome shotgun (WGS) entry which is preliminary data.</text>
</comment>
<accession>A0A8X7VHK0</accession>
<dbReference type="PANTHER" id="PTHR45651">
    <property type="entry name" value="CYCLIC NUCLEOTIDE-GATED ION CHANNEL 15-RELATED-RELATED"/>
    <property type="match status" value="1"/>
</dbReference>
<dbReference type="EMBL" id="JAAMPC010000005">
    <property type="protein sequence ID" value="KAG2311342.1"/>
    <property type="molecule type" value="Genomic_DNA"/>
</dbReference>
<organism evidence="2 3">
    <name type="scientific">Brassica carinata</name>
    <name type="common">Ethiopian mustard</name>
    <name type="synonym">Abyssinian cabbage</name>
    <dbReference type="NCBI Taxonomy" id="52824"/>
    <lineage>
        <taxon>Eukaryota</taxon>
        <taxon>Viridiplantae</taxon>
        <taxon>Streptophyta</taxon>
        <taxon>Embryophyta</taxon>
        <taxon>Tracheophyta</taxon>
        <taxon>Spermatophyta</taxon>
        <taxon>Magnoliopsida</taxon>
        <taxon>eudicotyledons</taxon>
        <taxon>Gunneridae</taxon>
        <taxon>Pentapetalae</taxon>
        <taxon>rosids</taxon>
        <taxon>malvids</taxon>
        <taxon>Brassicales</taxon>
        <taxon>Brassicaceae</taxon>
        <taxon>Brassiceae</taxon>
        <taxon>Brassica</taxon>
    </lineage>
</organism>
<dbReference type="InterPro" id="IPR014710">
    <property type="entry name" value="RmlC-like_jellyroll"/>
</dbReference>
<keyword evidence="1" id="KW-0406">Ion transport</keyword>
<evidence type="ECO:0000313" key="2">
    <source>
        <dbReference type="EMBL" id="KAG2311342.1"/>
    </source>
</evidence>
<dbReference type="OrthoDB" id="1705296at2759"/>
<keyword evidence="3" id="KW-1185">Reference proteome</keyword>